<dbReference type="Proteomes" id="UP000599009">
    <property type="component" value="Unassembled WGS sequence"/>
</dbReference>
<dbReference type="RefSeq" id="WP_132986113.1">
    <property type="nucleotide sequence ID" value="NZ_BMME01000001.1"/>
</dbReference>
<dbReference type="InterPro" id="IPR029058">
    <property type="entry name" value="AB_hydrolase_fold"/>
</dbReference>
<evidence type="ECO:0000313" key="2">
    <source>
        <dbReference type="EMBL" id="GGK06301.1"/>
    </source>
</evidence>
<dbReference type="InterPro" id="IPR000073">
    <property type="entry name" value="AB_hydrolase_1"/>
</dbReference>
<feature type="domain" description="AB hydrolase-1" evidence="1">
    <location>
        <begin position="302"/>
        <end position="519"/>
    </location>
</feature>
<dbReference type="Gene3D" id="3.40.50.1820">
    <property type="entry name" value="alpha/beta hydrolase"/>
    <property type="match status" value="1"/>
</dbReference>
<comment type="caution">
    <text evidence="2">The sequence shown here is derived from an EMBL/GenBank/DDBJ whole genome shotgun (WGS) entry which is preliminary data.</text>
</comment>
<keyword evidence="3" id="KW-1185">Reference proteome</keyword>
<evidence type="ECO:0000259" key="1">
    <source>
        <dbReference type="Pfam" id="PF12697"/>
    </source>
</evidence>
<reference evidence="3" key="1">
    <citation type="journal article" date="2019" name="Int. J. Syst. Evol. Microbiol.">
        <title>The Global Catalogue of Microorganisms (GCM) 10K type strain sequencing project: providing services to taxonomists for standard genome sequencing and annotation.</title>
        <authorList>
            <consortium name="The Broad Institute Genomics Platform"/>
            <consortium name="The Broad Institute Genome Sequencing Center for Infectious Disease"/>
            <person name="Wu L."/>
            <person name="Ma J."/>
        </authorList>
    </citation>
    <scope>NUCLEOTIDE SEQUENCE [LARGE SCALE GENOMIC DNA]</scope>
    <source>
        <strain evidence="3">CGMCC 1.8985</strain>
    </source>
</reference>
<protein>
    <submittedName>
        <fullName evidence="2">Alpha/beta hydrolase</fullName>
    </submittedName>
</protein>
<dbReference type="Pfam" id="PF12697">
    <property type="entry name" value="Abhydrolase_6"/>
    <property type="match status" value="1"/>
</dbReference>
<accession>A0ABQ2ED52</accession>
<evidence type="ECO:0000313" key="3">
    <source>
        <dbReference type="Proteomes" id="UP000599009"/>
    </source>
</evidence>
<proteinExistence type="predicted"/>
<dbReference type="EMBL" id="BMME01000001">
    <property type="protein sequence ID" value="GGK06301.1"/>
    <property type="molecule type" value="Genomic_DNA"/>
</dbReference>
<sequence length="591" mass="63451">MPALAACLLVAGCQTLGLDRDDRMTVSTRIDGLRLPARPWATTREVISMLGLEEACSSSGPICADAILDASDPMRPGVRLIAAADVLFLHGRAATGDARTQALTRCGILTHRYLFGPNLPGRFGPLDARSQMALRLHNACTSGLVQDVVDRPQAIAWRVDERRFPRSAVERLELAAALRPKGLRTRQIKDGIGAPAVAFGRTEEAVGAFPAQPFALPVTVQLVVDAEGNASLLATDASREASVATVFGDIPLARDLSAAYASAAIAFEEELDMWRLLRGAPDGDGEPQIRLLAPIDYHKDVVLLVHGFASSPMTWANMVNELLGDPRISDRYQFWLARYPTGLPFLVNRQGLARTITDFRERGRLSPYHPQPPMVIVGHSMGGVLTRLLVTESGTALWDAAFTVPPDALQADAADIEAARGLFMFEPLEGVDDVVLIAAPHRGSLMAEGMMARLVRRFIGGPRDVLDYLVRMTLGHPGQVQPEVRDNYLAGGPDSLATLSPAQPVSRAASELPTAPGVGVHSIIGILDPEDAARGDGVVSLQSASWPDGAEYRVRGGHDLQTLPETITVLKRILLARLPVSQPTPQPATAE</sequence>
<dbReference type="SUPFAM" id="SSF53474">
    <property type="entry name" value="alpha/beta-Hydrolases"/>
    <property type="match status" value="1"/>
</dbReference>
<dbReference type="GO" id="GO:0016787">
    <property type="term" value="F:hydrolase activity"/>
    <property type="evidence" value="ECO:0007669"/>
    <property type="project" value="UniProtKB-KW"/>
</dbReference>
<organism evidence="2 3">
    <name type="scientific">Luteimonas terricola</name>
    <dbReference type="NCBI Taxonomy" id="645597"/>
    <lineage>
        <taxon>Bacteria</taxon>
        <taxon>Pseudomonadati</taxon>
        <taxon>Pseudomonadota</taxon>
        <taxon>Gammaproteobacteria</taxon>
        <taxon>Lysobacterales</taxon>
        <taxon>Lysobacteraceae</taxon>
        <taxon>Luteimonas</taxon>
    </lineage>
</organism>
<name>A0ABQ2ED52_9GAMM</name>
<gene>
    <name evidence="2" type="ORF">GCM10011394_14340</name>
</gene>
<keyword evidence="2" id="KW-0378">Hydrolase</keyword>